<name>A0A495E8X5_9FLAO</name>
<dbReference type="RefSeq" id="WP_121066419.1">
    <property type="nucleotide sequence ID" value="NZ_RBIQ01000008.1"/>
</dbReference>
<dbReference type="EMBL" id="RBIQ01000008">
    <property type="protein sequence ID" value="RKR13029.1"/>
    <property type="molecule type" value="Genomic_DNA"/>
</dbReference>
<proteinExistence type="predicted"/>
<evidence type="ECO:0000313" key="2">
    <source>
        <dbReference type="Proteomes" id="UP000269412"/>
    </source>
</evidence>
<evidence type="ECO:0000313" key="1">
    <source>
        <dbReference type="EMBL" id="RKR13029.1"/>
    </source>
</evidence>
<dbReference type="AlphaFoldDB" id="A0A495E8X5"/>
<dbReference type="Proteomes" id="UP000269412">
    <property type="component" value="Unassembled WGS sequence"/>
</dbReference>
<gene>
    <name evidence="1" type="ORF">CLV91_1743</name>
</gene>
<sequence length="107" mass="12031">MYTNGTQFNFVKGAVGVINTKLGETLKRLNQILYGVVEAKPYTFDWDYIIKEYEATCAGGDIDEFCSSFVHGYAMMNNFLSDHAIKEAMYVELRANLIAKRVSGEIA</sequence>
<comment type="caution">
    <text evidence="1">The sequence shown here is derived from an EMBL/GenBank/DDBJ whole genome shotgun (WGS) entry which is preliminary data.</text>
</comment>
<organism evidence="1 2">
    <name type="scientific">Maribacter vaceletii</name>
    <dbReference type="NCBI Taxonomy" id="1206816"/>
    <lineage>
        <taxon>Bacteria</taxon>
        <taxon>Pseudomonadati</taxon>
        <taxon>Bacteroidota</taxon>
        <taxon>Flavobacteriia</taxon>
        <taxon>Flavobacteriales</taxon>
        <taxon>Flavobacteriaceae</taxon>
        <taxon>Maribacter</taxon>
    </lineage>
</organism>
<dbReference type="OrthoDB" id="1447176at2"/>
<reference evidence="1 2" key="1">
    <citation type="submission" date="2018-10" db="EMBL/GenBank/DDBJ databases">
        <title>Genomic Encyclopedia of Archaeal and Bacterial Type Strains, Phase II (KMG-II): from individual species to whole genera.</title>
        <authorList>
            <person name="Goeker M."/>
        </authorList>
    </citation>
    <scope>NUCLEOTIDE SEQUENCE [LARGE SCALE GENOMIC DNA]</scope>
    <source>
        <strain evidence="1 2">DSM 25230</strain>
    </source>
</reference>
<protein>
    <submittedName>
        <fullName evidence="1">Uncharacterized protein</fullName>
    </submittedName>
</protein>
<accession>A0A495E8X5</accession>
<keyword evidence="2" id="KW-1185">Reference proteome</keyword>